<evidence type="ECO:0000313" key="3">
    <source>
        <dbReference type="Proteomes" id="UP001303695"/>
    </source>
</evidence>
<dbReference type="GeneID" id="300198886"/>
<protein>
    <submittedName>
        <fullName evidence="2">Tail chaperone protein</fullName>
    </submittedName>
</protein>
<proteinExistence type="predicted"/>
<name>A0AA87CCI7_9CAUD</name>
<sequence length="107" mass="12727">MNHHFNPDDEITQDKKEDSKPVSQMIEEAMLDEYFLLVRRIPGISLSPKEYWELDTFTTQYLLDLEKEIMKEEEKSYNGKKSHNYTEFSDKDSPEMIDIVMELTEDA</sequence>
<reference evidence="2 3" key="1">
    <citation type="journal article" date="2023" name="Nat. Microbiol.">
        <title>A compendium of viruses from methanogenic archaea reveals their diversity and adaptations to the gut environment.</title>
        <authorList>
            <person name="Medvedeva S."/>
            <person name="Borrel G."/>
            <person name="Krupovic M."/>
            <person name="Gribaldo S."/>
        </authorList>
    </citation>
    <scope>NUCLEOTIDE SEQUENCE [LARGE SCALE GENOMIC DNA]</scope>
</reference>
<dbReference type="RefSeq" id="YP_013605246.1">
    <property type="nucleotide sequence ID" value="NC_133254.1"/>
</dbReference>
<organism evidence="2 3">
    <name type="scientific">Caudoviricetes sp. vir249</name>
    <dbReference type="NCBI Taxonomy" id="3068355"/>
    <lineage>
        <taxon>Viruses</taxon>
        <taxon>Duplodnaviria</taxon>
        <taxon>Heunggongvirae</taxon>
        <taxon>Uroviricota</taxon>
        <taxon>Caudoviricetes</taxon>
    </lineage>
</organism>
<dbReference type="EMBL" id="BK063678">
    <property type="protein sequence ID" value="DBA35466.1"/>
    <property type="molecule type" value="Genomic_DNA"/>
</dbReference>
<dbReference type="Proteomes" id="UP001303695">
    <property type="component" value="Segment"/>
</dbReference>
<gene>
    <name evidence="2" type="ORF">vir249_00021</name>
</gene>
<evidence type="ECO:0000313" key="2">
    <source>
        <dbReference type="EMBL" id="DBA35466.1"/>
    </source>
</evidence>
<evidence type="ECO:0000256" key="1">
    <source>
        <dbReference type="SAM" id="MobiDB-lite"/>
    </source>
</evidence>
<keyword evidence="3" id="KW-1185">Reference proteome</keyword>
<feature type="region of interest" description="Disordered" evidence="1">
    <location>
        <begin position="1"/>
        <end position="23"/>
    </location>
</feature>
<accession>A0AA87CCI7</accession>